<feature type="transmembrane region" description="Helical" evidence="3">
    <location>
        <begin position="227"/>
        <end position="249"/>
    </location>
</feature>
<feature type="region of interest" description="Disordered" evidence="2">
    <location>
        <begin position="153"/>
        <end position="189"/>
    </location>
</feature>
<accession>A0A1E4T3D6</accession>
<feature type="domain" description="J" evidence="4">
    <location>
        <begin position="57"/>
        <end position="147"/>
    </location>
</feature>
<keyword evidence="3" id="KW-0812">Transmembrane</keyword>
<gene>
    <name evidence="5" type="ORF">CANARDRAFT_6769</name>
</gene>
<dbReference type="STRING" id="983967.A0A1E4T3D6"/>
<dbReference type="PANTHER" id="PTHR44145">
    <property type="entry name" value="DNAJ HOMOLOG SUBFAMILY A MEMBER 3, MITOCHONDRIAL"/>
    <property type="match status" value="1"/>
</dbReference>
<dbReference type="SMART" id="SM00271">
    <property type="entry name" value="DnaJ"/>
    <property type="match status" value="1"/>
</dbReference>
<evidence type="ECO:0000256" key="3">
    <source>
        <dbReference type="SAM" id="Phobius"/>
    </source>
</evidence>
<keyword evidence="3" id="KW-1133">Transmembrane helix</keyword>
<organism evidence="5 6">
    <name type="scientific">[Candida] arabinofermentans NRRL YB-2248</name>
    <dbReference type="NCBI Taxonomy" id="983967"/>
    <lineage>
        <taxon>Eukaryota</taxon>
        <taxon>Fungi</taxon>
        <taxon>Dikarya</taxon>
        <taxon>Ascomycota</taxon>
        <taxon>Saccharomycotina</taxon>
        <taxon>Pichiomycetes</taxon>
        <taxon>Pichiales</taxon>
        <taxon>Pichiaceae</taxon>
        <taxon>Ogataea</taxon>
        <taxon>Ogataea/Candida clade</taxon>
    </lineage>
</organism>
<sequence>MITIYQSNLYKSFIRTTFIRHNFIKLYTTSTSTTTNPDHDPEILNLIKSYPTSSKTNPYQILGFKDRSTFKQNELKSRFYKLAKIYHPDSKTYEGVSILNDNPFSFKSSSGNTILTSDLKHSRFKKVLAAYTLLKSARSKANFDKYQIGWEDNSSSFHNPPPPPPQTQTQNTKPQRSNSNFNKGTWEDHYNPQHTYHSYQWTYDDSTFNKTDPNSTIFQQFNQNRKIIFRSLLLTVLIYTLLQMTHILLYDDYIGGTYNESIMRDNVKMNERSEFQLLQSYENYGFGLSKQDRIDRFLWWREITMLLNIGELNDILNYLNCEKVSHDHNGKKLLNYDRDKLIAIDESLKRD</sequence>
<dbReference type="SUPFAM" id="SSF46565">
    <property type="entry name" value="Chaperone J-domain"/>
    <property type="match status" value="1"/>
</dbReference>
<protein>
    <recommendedName>
        <fullName evidence="4">J domain-containing protein</fullName>
    </recommendedName>
</protein>
<dbReference type="OrthoDB" id="445556at2759"/>
<dbReference type="EMBL" id="KV453850">
    <property type="protein sequence ID" value="ODV86280.1"/>
    <property type="molecule type" value="Genomic_DNA"/>
</dbReference>
<reference evidence="6" key="1">
    <citation type="submission" date="2016-04" db="EMBL/GenBank/DDBJ databases">
        <title>Comparative genomics of biotechnologically important yeasts.</title>
        <authorList>
            <consortium name="DOE Joint Genome Institute"/>
            <person name="Riley R."/>
            <person name="Haridas S."/>
            <person name="Wolfe K.H."/>
            <person name="Lopes M.R."/>
            <person name="Hittinger C.T."/>
            <person name="Goker M."/>
            <person name="Salamov A."/>
            <person name="Wisecaver J."/>
            <person name="Long T.M."/>
            <person name="Aerts A.L."/>
            <person name="Barry K."/>
            <person name="Choi C."/>
            <person name="Clum A."/>
            <person name="Coughlan A.Y."/>
            <person name="Deshpande S."/>
            <person name="Douglass A.P."/>
            <person name="Hanson S.J."/>
            <person name="Klenk H.-P."/>
            <person name="Labutti K."/>
            <person name="Lapidus A."/>
            <person name="Lindquist E."/>
            <person name="Lipzen A."/>
            <person name="Meier-Kolthoff J.P."/>
            <person name="Ohm R.A."/>
            <person name="Otillar R.P."/>
            <person name="Pangilinan J."/>
            <person name="Peng Y."/>
            <person name="Rokas A."/>
            <person name="Rosa C.A."/>
            <person name="Scheuner C."/>
            <person name="Sibirny A.A."/>
            <person name="Slot J.C."/>
            <person name="Stielow J.B."/>
            <person name="Sun H."/>
            <person name="Kurtzman C.P."/>
            <person name="Blackwell M."/>
            <person name="Grigoriev I.V."/>
            <person name="Jeffries T.W."/>
        </authorList>
    </citation>
    <scope>NUCLEOTIDE SEQUENCE [LARGE SCALE GENOMIC DNA]</scope>
    <source>
        <strain evidence="6">NRRL YB-2248</strain>
    </source>
</reference>
<dbReference type="Proteomes" id="UP000094801">
    <property type="component" value="Unassembled WGS sequence"/>
</dbReference>
<dbReference type="InterPro" id="IPR051938">
    <property type="entry name" value="Apopto_cytoskel_mod"/>
</dbReference>
<evidence type="ECO:0000259" key="4">
    <source>
        <dbReference type="PROSITE" id="PS50076"/>
    </source>
</evidence>
<dbReference type="PANTHER" id="PTHR44145:SF3">
    <property type="entry name" value="DNAJ HOMOLOG SUBFAMILY A MEMBER 3, MITOCHONDRIAL"/>
    <property type="match status" value="1"/>
</dbReference>
<dbReference type="InterPro" id="IPR036869">
    <property type="entry name" value="J_dom_sf"/>
</dbReference>
<keyword evidence="6" id="KW-1185">Reference proteome</keyword>
<evidence type="ECO:0000313" key="6">
    <source>
        <dbReference type="Proteomes" id="UP000094801"/>
    </source>
</evidence>
<evidence type="ECO:0000256" key="1">
    <source>
        <dbReference type="ARBA" id="ARBA00023186"/>
    </source>
</evidence>
<dbReference type="CDD" id="cd06257">
    <property type="entry name" value="DnaJ"/>
    <property type="match status" value="1"/>
</dbReference>
<dbReference type="PROSITE" id="PS50076">
    <property type="entry name" value="DNAJ_2"/>
    <property type="match status" value="1"/>
</dbReference>
<dbReference type="AlphaFoldDB" id="A0A1E4T3D6"/>
<proteinExistence type="predicted"/>
<evidence type="ECO:0000313" key="5">
    <source>
        <dbReference type="EMBL" id="ODV86280.1"/>
    </source>
</evidence>
<keyword evidence="1" id="KW-0143">Chaperone</keyword>
<name>A0A1E4T3D6_9ASCO</name>
<dbReference type="Gene3D" id="1.10.287.110">
    <property type="entry name" value="DnaJ domain"/>
    <property type="match status" value="1"/>
</dbReference>
<keyword evidence="3" id="KW-0472">Membrane</keyword>
<dbReference type="InterPro" id="IPR001623">
    <property type="entry name" value="DnaJ_domain"/>
</dbReference>
<evidence type="ECO:0000256" key="2">
    <source>
        <dbReference type="SAM" id="MobiDB-lite"/>
    </source>
</evidence>